<keyword evidence="1" id="KW-1133">Transmembrane helix</keyword>
<dbReference type="EMBL" id="CP000319">
    <property type="protein sequence ID" value="ABE61116.1"/>
    <property type="molecule type" value="Genomic_DNA"/>
</dbReference>
<dbReference type="KEGG" id="nha:Nham_0216"/>
<proteinExistence type="predicted"/>
<accession>Q1QRN1</accession>
<keyword evidence="1" id="KW-0812">Transmembrane</keyword>
<sequence length="190" mass="19245">MTGMAAPHDSSRNGLLKTGAAGVGTGIVTPLIQPLIDQINGSPGDLRIALLAVPFALLVLVLILIDSDNPRWAALAGAVVTVIAFVCAVNAAIWIDGQISGSENAVRNVLSGLAGGFVGSGILALGVSLLPAGPLDPLAWLPMLVIGTSAGALLALDNALNLDLLSMLYPVWQAGVAICLAMALRRTQPA</sequence>
<evidence type="ECO:0000313" key="3">
    <source>
        <dbReference type="Proteomes" id="UP000001953"/>
    </source>
</evidence>
<dbReference type="OrthoDB" id="8237178at2"/>
<feature type="transmembrane region" description="Helical" evidence="1">
    <location>
        <begin position="167"/>
        <end position="184"/>
    </location>
</feature>
<organism evidence="2 3">
    <name type="scientific">Nitrobacter hamburgensis (strain DSM 10229 / NCIMB 13809 / X14)</name>
    <dbReference type="NCBI Taxonomy" id="323097"/>
    <lineage>
        <taxon>Bacteria</taxon>
        <taxon>Pseudomonadati</taxon>
        <taxon>Pseudomonadota</taxon>
        <taxon>Alphaproteobacteria</taxon>
        <taxon>Hyphomicrobiales</taxon>
        <taxon>Nitrobacteraceae</taxon>
        <taxon>Nitrobacter</taxon>
    </lineage>
</organism>
<dbReference type="Proteomes" id="UP000001953">
    <property type="component" value="Chromosome"/>
</dbReference>
<dbReference type="HOGENOM" id="CLU_1433459_0_0_5"/>
<name>Q1QRN1_NITHX</name>
<keyword evidence="1" id="KW-0472">Membrane</keyword>
<evidence type="ECO:0000313" key="2">
    <source>
        <dbReference type="EMBL" id="ABE61116.1"/>
    </source>
</evidence>
<dbReference type="RefSeq" id="WP_011508822.1">
    <property type="nucleotide sequence ID" value="NC_007964.1"/>
</dbReference>
<dbReference type="eggNOG" id="ENOG5030WM8">
    <property type="taxonomic scope" value="Bacteria"/>
</dbReference>
<protein>
    <submittedName>
        <fullName evidence="2">Uncharacterized protein</fullName>
    </submittedName>
</protein>
<feature type="transmembrane region" description="Helical" evidence="1">
    <location>
        <begin position="46"/>
        <end position="65"/>
    </location>
</feature>
<feature type="transmembrane region" description="Helical" evidence="1">
    <location>
        <begin position="110"/>
        <end position="130"/>
    </location>
</feature>
<feature type="transmembrane region" description="Helical" evidence="1">
    <location>
        <begin position="137"/>
        <end position="155"/>
    </location>
</feature>
<feature type="transmembrane region" description="Helical" evidence="1">
    <location>
        <begin position="72"/>
        <end position="95"/>
    </location>
</feature>
<evidence type="ECO:0000256" key="1">
    <source>
        <dbReference type="SAM" id="Phobius"/>
    </source>
</evidence>
<dbReference type="AlphaFoldDB" id="Q1QRN1"/>
<reference evidence="2 3" key="1">
    <citation type="submission" date="2006-03" db="EMBL/GenBank/DDBJ databases">
        <title>Complete sequence of chromosome of Nitrobacter hamburgensis X14.</title>
        <authorList>
            <consortium name="US DOE Joint Genome Institute"/>
            <person name="Copeland A."/>
            <person name="Lucas S."/>
            <person name="Lapidus A."/>
            <person name="Barry K."/>
            <person name="Detter J.C."/>
            <person name="Glavina del Rio T."/>
            <person name="Hammon N."/>
            <person name="Israni S."/>
            <person name="Dalin E."/>
            <person name="Tice H."/>
            <person name="Pitluck S."/>
            <person name="Chain P."/>
            <person name="Malfatti S."/>
            <person name="Shin M."/>
            <person name="Vergez L."/>
            <person name="Schmutz J."/>
            <person name="Larimer F."/>
            <person name="Land M."/>
            <person name="Hauser L."/>
            <person name="Kyrpides N."/>
            <person name="Ivanova N."/>
            <person name="Ward B."/>
            <person name="Arp D."/>
            <person name="Klotz M."/>
            <person name="Stein L."/>
            <person name="O'Mullan G."/>
            <person name="Starkenburg S."/>
            <person name="Sayavedra L."/>
            <person name="Poret-Peterson A.T."/>
            <person name="Gentry M.E."/>
            <person name="Bruce D."/>
            <person name="Richardson P."/>
        </authorList>
    </citation>
    <scope>NUCLEOTIDE SEQUENCE [LARGE SCALE GENOMIC DNA]</scope>
    <source>
        <strain evidence="3">DSM 10229 / NCIMB 13809 / X14</strain>
    </source>
</reference>
<keyword evidence="3" id="KW-1185">Reference proteome</keyword>
<gene>
    <name evidence="2" type="ordered locus">Nham_0216</name>
</gene>